<reference evidence="3 4" key="1">
    <citation type="submission" date="2018-05" db="EMBL/GenBank/DDBJ databases">
        <title>Whole genome sequencing for identification of molecular markers to develop diagnostic detection tools for the regulated plant pathogen Lachnellula willkommii.</title>
        <authorList>
            <person name="Giroux E."/>
            <person name="Bilodeau G."/>
        </authorList>
    </citation>
    <scope>NUCLEOTIDE SEQUENCE [LARGE SCALE GENOMIC DNA]</scope>
    <source>
        <strain evidence="3 4">CBS 203.66</strain>
    </source>
</reference>
<sequence>MAEGTGPIASAVVVPEPAPAKSPSVGAKRRLSSEPESDAKRSKVEEEIGEEDKPSSRRSSIKAERDSPEEKKNFGPDRRKSSVQEERKRGQRLFGGLLSTLSQSTPNGQQKRRQEIEKRQQEKAKQQKAEDEGRRTRKLADLKAVRKAEQIKFSEQSMRIRHTNMLAMANSLTTNAEPKLVLLQTMGAAATRGRTYQGTNRRSRGFDRTRSRRILRPVSQGHVEESSAKEKANITSKETVGEPRTESPSVSKAVDTTNDTPVTQSDQVTAEKQSMEEHIGEVVVENEEDTVIY</sequence>
<proteinExistence type="predicted"/>
<dbReference type="EMBL" id="QGMF01000163">
    <property type="protein sequence ID" value="TVY18559.1"/>
    <property type="molecule type" value="Genomic_DNA"/>
</dbReference>
<keyword evidence="4" id="KW-1185">Reference proteome</keyword>
<gene>
    <name evidence="3" type="ORF">LARI1_G003172</name>
</gene>
<dbReference type="InterPro" id="IPR006786">
    <property type="entry name" value="Pinin_SDK_MemA"/>
</dbReference>
<feature type="compositionally biased region" description="Polar residues" evidence="1">
    <location>
        <begin position="246"/>
        <end position="272"/>
    </location>
</feature>
<accession>A0A8T9BJN4</accession>
<organism evidence="3 4">
    <name type="scientific">Lachnellula arida</name>
    <dbReference type="NCBI Taxonomy" id="1316785"/>
    <lineage>
        <taxon>Eukaryota</taxon>
        <taxon>Fungi</taxon>
        <taxon>Dikarya</taxon>
        <taxon>Ascomycota</taxon>
        <taxon>Pezizomycotina</taxon>
        <taxon>Leotiomycetes</taxon>
        <taxon>Helotiales</taxon>
        <taxon>Lachnaceae</taxon>
        <taxon>Lachnellula</taxon>
    </lineage>
</organism>
<evidence type="ECO:0000259" key="2">
    <source>
        <dbReference type="Pfam" id="PF04696"/>
    </source>
</evidence>
<name>A0A8T9BJN4_9HELO</name>
<dbReference type="OrthoDB" id="330772at2759"/>
<feature type="compositionally biased region" description="Low complexity" evidence="1">
    <location>
        <begin position="9"/>
        <end position="25"/>
    </location>
</feature>
<feature type="compositionally biased region" description="Basic and acidic residues" evidence="1">
    <location>
        <begin position="112"/>
        <end position="141"/>
    </location>
</feature>
<feature type="region of interest" description="Disordered" evidence="1">
    <location>
        <begin position="216"/>
        <end position="293"/>
    </location>
</feature>
<dbReference type="Proteomes" id="UP000469559">
    <property type="component" value="Unassembled WGS sequence"/>
</dbReference>
<evidence type="ECO:0000313" key="4">
    <source>
        <dbReference type="Proteomes" id="UP000469559"/>
    </source>
</evidence>
<feature type="compositionally biased region" description="Acidic residues" evidence="1">
    <location>
        <begin position="284"/>
        <end position="293"/>
    </location>
</feature>
<dbReference type="Pfam" id="PF04696">
    <property type="entry name" value="Pinin_SDK_memA"/>
    <property type="match status" value="1"/>
</dbReference>
<feature type="compositionally biased region" description="Basic and acidic residues" evidence="1">
    <location>
        <begin position="31"/>
        <end position="88"/>
    </location>
</feature>
<comment type="caution">
    <text evidence="3">The sequence shown here is derived from an EMBL/GenBank/DDBJ whole genome shotgun (WGS) entry which is preliminary data.</text>
</comment>
<feature type="domain" description="Pinin/SDK/MemA protein" evidence="2">
    <location>
        <begin position="84"/>
        <end position="180"/>
    </location>
</feature>
<evidence type="ECO:0000313" key="3">
    <source>
        <dbReference type="EMBL" id="TVY18559.1"/>
    </source>
</evidence>
<feature type="compositionally biased region" description="Polar residues" evidence="1">
    <location>
        <begin position="99"/>
        <end position="108"/>
    </location>
</feature>
<feature type="region of interest" description="Disordered" evidence="1">
    <location>
        <begin position="1"/>
        <end position="141"/>
    </location>
</feature>
<evidence type="ECO:0000256" key="1">
    <source>
        <dbReference type="SAM" id="MobiDB-lite"/>
    </source>
</evidence>
<protein>
    <recommendedName>
        <fullName evidence="2">Pinin/SDK/MemA protein domain-containing protein</fullName>
    </recommendedName>
</protein>
<dbReference type="AlphaFoldDB" id="A0A8T9BJN4"/>
<feature type="compositionally biased region" description="Basic and acidic residues" evidence="1">
    <location>
        <begin position="222"/>
        <end position="232"/>
    </location>
</feature>